<protein>
    <recommendedName>
        <fullName evidence="3">Hexosyltransferase</fullName>
    </recommendedName>
</protein>
<dbReference type="Proteomes" id="UP001189429">
    <property type="component" value="Unassembled WGS sequence"/>
</dbReference>
<evidence type="ECO:0000313" key="2">
    <source>
        <dbReference type="Proteomes" id="UP001189429"/>
    </source>
</evidence>
<sequence length="196" mass="22708">MTHRRVCALRRHAEAGCSIMPLFVFANVSRDAVEEADDVVFLPDVQPSKRLSNGVSVWWKLGKNRDMWREGQYKTPAWFQHALQYPWATHIAKMDLDTYPFVTAIYNDLIRLPPTRVFYGRQFSVGGGGMYGEFYLVTKDVAAGWVDVENLTRKARRAQFKGIAEDQTFATVMRLGVHTYWFALNGCRQVRWVHMR</sequence>
<evidence type="ECO:0008006" key="3">
    <source>
        <dbReference type="Google" id="ProtNLM"/>
    </source>
</evidence>
<reference evidence="1" key="1">
    <citation type="submission" date="2023-10" db="EMBL/GenBank/DDBJ databases">
        <authorList>
            <person name="Chen Y."/>
            <person name="Shah S."/>
            <person name="Dougan E. K."/>
            <person name="Thang M."/>
            <person name="Chan C."/>
        </authorList>
    </citation>
    <scope>NUCLEOTIDE SEQUENCE [LARGE SCALE GENOMIC DNA]</scope>
</reference>
<comment type="caution">
    <text evidence="1">The sequence shown here is derived from an EMBL/GenBank/DDBJ whole genome shotgun (WGS) entry which is preliminary data.</text>
</comment>
<name>A0ABN9YGQ7_9DINO</name>
<organism evidence="1 2">
    <name type="scientific">Prorocentrum cordatum</name>
    <dbReference type="NCBI Taxonomy" id="2364126"/>
    <lineage>
        <taxon>Eukaryota</taxon>
        <taxon>Sar</taxon>
        <taxon>Alveolata</taxon>
        <taxon>Dinophyceae</taxon>
        <taxon>Prorocentrales</taxon>
        <taxon>Prorocentraceae</taxon>
        <taxon>Prorocentrum</taxon>
    </lineage>
</organism>
<keyword evidence="2" id="KW-1185">Reference proteome</keyword>
<accession>A0ABN9YGQ7</accession>
<gene>
    <name evidence="1" type="ORF">PCOR1329_LOCUS84893</name>
</gene>
<proteinExistence type="predicted"/>
<evidence type="ECO:0000313" key="1">
    <source>
        <dbReference type="EMBL" id="CAK0910835.1"/>
    </source>
</evidence>
<dbReference type="EMBL" id="CAUYUJ010022470">
    <property type="protein sequence ID" value="CAK0910835.1"/>
    <property type="molecule type" value="Genomic_DNA"/>
</dbReference>